<comment type="caution">
    <text evidence="1">The sequence shown here is derived from an EMBL/GenBank/DDBJ whole genome shotgun (WGS) entry which is preliminary data.</text>
</comment>
<dbReference type="AlphaFoldDB" id="A0A8S9XSH8"/>
<evidence type="ECO:0000313" key="2">
    <source>
        <dbReference type="Proteomes" id="UP000466442"/>
    </source>
</evidence>
<protein>
    <submittedName>
        <fullName evidence="1">Uncharacterized protein</fullName>
    </submittedName>
</protein>
<name>A0A8S9XSH8_APOLU</name>
<proteinExistence type="predicted"/>
<dbReference type="EMBL" id="WIXP02000005">
    <property type="protein sequence ID" value="KAF6211036.1"/>
    <property type="molecule type" value="Genomic_DNA"/>
</dbReference>
<dbReference type="Proteomes" id="UP000466442">
    <property type="component" value="Linkage Group LG5"/>
</dbReference>
<accession>A0A8S9XSH8</accession>
<gene>
    <name evidence="1" type="ORF">GE061_014149</name>
</gene>
<keyword evidence="2" id="KW-1185">Reference proteome</keyword>
<organism evidence="1 2">
    <name type="scientific">Apolygus lucorum</name>
    <name type="common">Small green plant bug</name>
    <name type="synonym">Lygocoris lucorum</name>
    <dbReference type="NCBI Taxonomy" id="248454"/>
    <lineage>
        <taxon>Eukaryota</taxon>
        <taxon>Metazoa</taxon>
        <taxon>Ecdysozoa</taxon>
        <taxon>Arthropoda</taxon>
        <taxon>Hexapoda</taxon>
        <taxon>Insecta</taxon>
        <taxon>Pterygota</taxon>
        <taxon>Neoptera</taxon>
        <taxon>Paraneoptera</taxon>
        <taxon>Hemiptera</taxon>
        <taxon>Heteroptera</taxon>
        <taxon>Panheteroptera</taxon>
        <taxon>Cimicomorpha</taxon>
        <taxon>Miridae</taxon>
        <taxon>Mirini</taxon>
        <taxon>Apolygus</taxon>
    </lineage>
</organism>
<reference evidence="1" key="1">
    <citation type="journal article" date="2021" name="Mol. Ecol. Resour.">
        <title>Apolygus lucorum genome provides insights into omnivorousness and mesophyll feeding.</title>
        <authorList>
            <person name="Liu Y."/>
            <person name="Liu H."/>
            <person name="Wang H."/>
            <person name="Huang T."/>
            <person name="Liu B."/>
            <person name="Yang B."/>
            <person name="Yin L."/>
            <person name="Li B."/>
            <person name="Zhang Y."/>
            <person name="Zhang S."/>
            <person name="Jiang F."/>
            <person name="Zhang X."/>
            <person name="Ren Y."/>
            <person name="Wang B."/>
            <person name="Wang S."/>
            <person name="Lu Y."/>
            <person name="Wu K."/>
            <person name="Fan W."/>
            <person name="Wang G."/>
        </authorList>
    </citation>
    <scope>NUCLEOTIDE SEQUENCE</scope>
    <source>
        <strain evidence="1">12Hb</strain>
    </source>
</reference>
<sequence length="67" mass="7691">MLEALPSSDKISDPDEKNLPLAIEKAKQEEKIRKEANNYGEIKKLQDKTLHLPEFMPPFPPLSFNQV</sequence>
<evidence type="ECO:0000313" key="1">
    <source>
        <dbReference type="EMBL" id="KAF6211036.1"/>
    </source>
</evidence>